<evidence type="ECO:0000259" key="1">
    <source>
        <dbReference type="Pfam" id="PF13524"/>
    </source>
</evidence>
<dbReference type="SUPFAM" id="SSF53756">
    <property type="entry name" value="UDP-Glycosyltransferase/glycogen phosphorylase"/>
    <property type="match status" value="1"/>
</dbReference>
<accession>A0A212JPY2</accession>
<evidence type="ECO:0000313" key="2">
    <source>
        <dbReference type="EMBL" id="SBW01460.1"/>
    </source>
</evidence>
<name>A0A212JPY2_9FIRM</name>
<dbReference type="InterPro" id="IPR055259">
    <property type="entry name" value="YkvP/CgeB_Glyco_trans-like"/>
</dbReference>
<gene>
    <name evidence="2" type="ORF">KL86CLO1_11489</name>
</gene>
<proteinExistence type="predicted"/>
<feature type="domain" description="Spore protein YkvP/CgeB glycosyl transferase-like" evidence="1">
    <location>
        <begin position="208"/>
        <end position="338"/>
    </location>
</feature>
<organism evidence="2">
    <name type="scientific">uncultured Eubacteriales bacterium</name>
    <dbReference type="NCBI Taxonomy" id="172733"/>
    <lineage>
        <taxon>Bacteria</taxon>
        <taxon>Bacillati</taxon>
        <taxon>Bacillota</taxon>
        <taxon>Clostridia</taxon>
        <taxon>Eubacteriales</taxon>
        <taxon>environmental samples</taxon>
    </lineage>
</organism>
<sequence length="361" mass="40780">MKQYICLAPSPWSAAPTRTQHLMSRLRDAKILYFEPSCPIGSRAHKKPARQVRPGVTVYTLPPVLHVEPQHSLLLERQHRRLARFIQQKLDVHRFRDPILWATSPEQVHLLDKLPLRGMVYDCDQDWPQLPLEWESDLALAAEVIFAASPGLIKHLAPCNDNIALLPNGVNFPMFSREGLETPPELQGLKAPVLGWVGRIHRDTDLSPLLQAAQDLTGCAFVLVGRVEKNPLASTLRALPNVIFTGERPLAELPEYLAHFDVCMNLLRRGDVGSDVIPERVYQYLSAGKPIVSMLWEDQVEDFPDVVYAAHSPAEFSQLCRRALAEPGDWARNRRREYGAGAAWSVRADEVYRILETIGLY</sequence>
<dbReference type="Gene3D" id="3.40.50.2000">
    <property type="entry name" value="Glycogen Phosphorylase B"/>
    <property type="match status" value="1"/>
</dbReference>
<dbReference type="EMBL" id="FLUN01000001">
    <property type="protein sequence ID" value="SBW01460.1"/>
    <property type="molecule type" value="Genomic_DNA"/>
</dbReference>
<protein>
    <recommendedName>
        <fullName evidence="1">Spore protein YkvP/CgeB glycosyl transferase-like domain-containing protein</fullName>
    </recommendedName>
</protein>
<dbReference type="AlphaFoldDB" id="A0A212JPY2"/>
<reference evidence="2" key="1">
    <citation type="submission" date="2016-04" db="EMBL/GenBank/DDBJ databases">
        <authorList>
            <person name="Evans L.H."/>
            <person name="Alamgir A."/>
            <person name="Owens N."/>
            <person name="Weber N.D."/>
            <person name="Virtaneva K."/>
            <person name="Barbian K."/>
            <person name="Babar A."/>
            <person name="Rosenke K."/>
        </authorList>
    </citation>
    <scope>NUCLEOTIDE SEQUENCE</scope>
    <source>
        <strain evidence="2">86</strain>
    </source>
</reference>
<dbReference type="Pfam" id="PF13524">
    <property type="entry name" value="Glyco_trans_1_2"/>
    <property type="match status" value="1"/>
</dbReference>